<proteinExistence type="predicted"/>
<reference evidence="1 2" key="1">
    <citation type="submission" date="2017-01" db="EMBL/GenBank/DDBJ databases">
        <title>Genome sequence of Rhodoferax antarcticus ANT.BR, a psychrophilic purple nonsulfur bacterium from an Antarctic microbial mat.</title>
        <authorList>
            <person name="Baker J."/>
            <person name="Riester C."/>
            <person name="Skinner B."/>
            <person name="Newell A."/>
            <person name="Swingley W."/>
            <person name="Madigan M."/>
            <person name="Jung D."/>
            <person name="Asao M."/>
            <person name="Chen M."/>
            <person name="Loughlin P."/>
            <person name="Pan H."/>
            <person name="Lin S."/>
            <person name="Li N."/>
            <person name="Shaw J."/>
            <person name="Prado M."/>
            <person name="Sherman C."/>
            <person name="Li X."/>
            <person name="Tang J."/>
            <person name="Blankenship R."/>
            <person name="Zhao T."/>
            <person name="Touchman J."/>
            <person name="Sattley M."/>
        </authorList>
    </citation>
    <scope>NUCLEOTIDE SEQUENCE [LARGE SCALE GENOMIC DNA]</scope>
    <source>
        <strain evidence="1 2">ANT.BR</strain>
    </source>
</reference>
<accession>A0A1Q8Y9E0</accession>
<evidence type="ECO:0000313" key="1">
    <source>
        <dbReference type="EMBL" id="OLP04589.1"/>
    </source>
</evidence>
<dbReference type="AlphaFoldDB" id="A0A1Q8Y9E0"/>
<dbReference type="Proteomes" id="UP000185911">
    <property type="component" value="Unassembled WGS sequence"/>
</dbReference>
<organism evidence="1 2">
    <name type="scientific">Rhodoferax antarcticus ANT.BR</name>
    <dbReference type="NCBI Taxonomy" id="1111071"/>
    <lineage>
        <taxon>Bacteria</taxon>
        <taxon>Pseudomonadati</taxon>
        <taxon>Pseudomonadota</taxon>
        <taxon>Betaproteobacteria</taxon>
        <taxon>Burkholderiales</taxon>
        <taxon>Comamonadaceae</taxon>
        <taxon>Rhodoferax</taxon>
    </lineage>
</organism>
<keyword evidence="2" id="KW-1185">Reference proteome</keyword>
<evidence type="ECO:0000313" key="2">
    <source>
        <dbReference type="Proteomes" id="UP000185911"/>
    </source>
</evidence>
<name>A0A1Q8Y9E0_9BURK</name>
<gene>
    <name evidence="1" type="ORF">BLL52_4235</name>
</gene>
<dbReference type="EMBL" id="MSYM01000020">
    <property type="protein sequence ID" value="OLP04589.1"/>
    <property type="molecule type" value="Genomic_DNA"/>
</dbReference>
<sequence>MRAVWMPSFYTRFSPNIEYIIKALPDVAIMEVIFPELSIDNRYEPHVAKECNFTFMNGNVLNVPGYMLWKFLDLIPSGLGSEEAGYLDENIFTNDYGENLMQRIRLAYQAVFIDTIPEGLLPICPIKFVLNLKTGKTQVSLMPKLSKKSEQYISSAFSDYVDEDYSSIRKSIAEFIKNETSEPQFDMGFEDAGNGTLRRTIIRKPWPNLLTITFAEFLRCFSVKKSDDCPAQKTQGDLFSEVILNASRELTPEFVNSLRNKDSFFEMANEIGCTSAKPTTKTFLKYLDASEHRFLIFNVLWSHVYAKIKSLSIEEIINIPNSAA</sequence>
<dbReference type="RefSeq" id="WP_139313508.1">
    <property type="nucleotide sequence ID" value="NZ_MSYM01000020.1"/>
</dbReference>
<protein>
    <submittedName>
        <fullName evidence="1">Uncharacterized protein</fullName>
    </submittedName>
</protein>
<comment type="caution">
    <text evidence="1">The sequence shown here is derived from an EMBL/GenBank/DDBJ whole genome shotgun (WGS) entry which is preliminary data.</text>
</comment>